<evidence type="ECO:0000256" key="4">
    <source>
        <dbReference type="ARBA" id="ARBA00022884"/>
    </source>
</evidence>
<evidence type="ECO:0000256" key="9">
    <source>
        <dbReference type="RuleBase" id="RU003906"/>
    </source>
</evidence>
<evidence type="ECO:0000256" key="8">
    <source>
        <dbReference type="RuleBase" id="RU003905"/>
    </source>
</evidence>
<dbReference type="KEGG" id="cpri:FZC34_02385"/>
<reference evidence="10 11" key="1">
    <citation type="submission" date="2019-08" db="EMBL/GenBank/DDBJ databases">
        <title>Highly reduced genomes of protist endosymbionts show evolutionary convergence.</title>
        <authorList>
            <person name="George E."/>
            <person name="Husnik F."/>
            <person name="Tashyreva D."/>
            <person name="Prokopchuk G."/>
            <person name="Horak A."/>
            <person name="Kwong W.K."/>
            <person name="Lukes J."/>
            <person name="Keeling P.J."/>
        </authorList>
    </citation>
    <scope>NUCLEOTIDE SEQUENCE [LARGE SCALE GENOMIC DNA]</scope>
    <source>
        <strain evidence="10">1604LC</strain>
    </source>
</reference>
<accession>A0A5C0UGD8</accession>
<dbReference type="Proteomes" id="UP000325004">
    <property type="component" value="Chromosome"/>
</dbReference>
<dbReference type="RefSeq" id="WP_148971862.1">
    <property type="nucleotide sequence ID" value="NZ_CP043316.1"/>
</dbReference>
<organism evidence="10 11">
    <name type="scientific">Candidatus Cytomitobacter primus</name>
    <dbReference type="NCBI Taxonomy" id="2066024"/>
    <lineage>
        <taxon>Bacteria</taxon>
        <taxon>Pseudomonadati</taxon>
        <taxon>Pseudomonadota</taxon>
        <taxon>Alphaproteobacteria</taxon>
        <taxon>Holosporales</taxon>
        <taxon>Holosporaceae</taxon>
        <taxon>Candidatus Cytomitobacter</taxon>
    </lineage>
</organism>
<evidence type="ECO:0000256" key="7">
    <source>
        <dbReference type="NCBIfam" id="TIGR03625"/>
    </source>
</evidence>
<dbReference type="GO" id="GO:0003735">
    <property type="term" value="F:structural constituent of ribosome"/>
    <property type="evidence" value="ECO:0007669"/>
    <property type="project" value="UniProtKB-UniRule"/>
</dbReference>
<dbReference type="InterPro" id="IPR009000">
    <property type="entry name" value="Transl_B-barrel_sf"/>
</dbReference>
<dbReference type="PROSITE" id="PS00474">
    <property type="entry name" value="RIBOSOMAL_L3"/>
    <property type="match status" value="1"/>
</dbReference>
<dbReference type="GO" id="GO:0006412">
    <property type="term" value="P:translation"/>
    <property type="evidence" value="ECO:0007669"/>
    <property type="project" value="UniProtKB-UniRule"/>
</dbReference>
<dbReference type="AlphaFoldDB" id="A0A5C0UGD8"/>
<dbReference type="Pfam" id="PF00297">
    <property type="entry name" value="Ribosomal_L3"/>
    <property type="match status" value="1"/>
</dbReference>
<gene>
    <name evidence="10" type="primary">rplC</name>
    <name evidence="10" type="ORF">FZC34_02385</name>
</gene>
<evidence type="ECO:0000313" key="10">
    <source>
        <dbReference type="EMBL" id="QEK38741.1"/>
    </source>
</evidence>
<evidence type="ECO:0000256" key="5">
    <source>
        <dbReference type="ARBA" id="ARBA00022980"/>
    </source>
</evidence>
<dbReference type="PANTHER" id="PTHR11229:SF16">
    <property type="entry name" value="LARGE RIBOSOMAL SUBUNIT PROTEIN UL3C"/>
    <property type="match status" value="1"/>
</dbReference>
<evidence type="ECO:0000256" key="6">
    <source>
        <dbReference type="ARBA" id="ARBA00023274"/>
    </source>
</evidence>
<evidence type="ECO:0000256" key="1">
    <source>
        <dbReference type="ARBA" id="ARBA00006540"/>
    </source>
</evidence>
<keyword evidence="2" id="KW-0488">Methylation</keyword>
<dbReference type="InterPro" id="IPR019926">
    <property type="entry name" value="Ribosomal_uL3_CS"/>
</dbReference>
<dbReference type="EMBL" id="CP043316">
    <property type="protein sequence ID" value="QEK38741.1"/>
    <property type="molecule type" value="Genomic_DNA"/>
</dbReference>
<protein>
    <recommendedName>
        <fullName evidence="7 9">50S ribosomal protein L3</fullName>
    </recommendedName>
</protein>
<keyword evidence="11" id="KW-1185">Reference proteome</keyword>
<name>A0A5C0UGD8_9PROT</name>
<sequence>MKNFGLLCKKMGMSQVMCDGSFIPLTLLYIESPIVIGFKTMDRDGYSAVIIGFGNSSLKSWNKSQHGLCQYEGRVFEKVKEFRVMNVEKFNIGDAISVSDFFAQNEFVDVQGISLGRGFSGGMKRHGFSGLRASHGVSKAHRSGGSTGSRKPSRVLKGKKMAGRYGAETITVKNMKIKYIEEKVDLLDSGGSIVGVYGAVPGSKGSFCGLYKSVSLGEKL</sequence>
<dbReference type="InterPro" id="IPR000597">
    <property type="entry name" value="Ribosomal_uL3"/>
</dbReference>
<dbReference type="OrthoDB" id="9806135at2"/>
<dbReference type="GO" id="GO:0019843">
    <property type="term" value="F:rRNA binding"/>
    <property type="evidence" value="ECO:0007669"/>
    <property type="project" value="UniProtKB-KW"/>
</dbReference>
<comment type="function">
    <text evidence="9">One of the primary rRNA binding proteins, it binds directly near the 3'-end of the 23S rRNA, where it nucleates assembly of the 50S subunit.</text>
</comment>
<evidence type="ECO:0000256" key="3">
    <source>
        <dbReference type="ARBA" id="ARBA00022730"/>
    </source>
</evidence>
<dbReference type="PANTHER" id="PTHR11229">
    <property type="entry name" value="50S RIBOSOMAL PROTEIN L3"/>
    <property type="match status" value="1"/>
</dbReference>
<proteinExistence type="inferred from homology"/>
<dbReference type="SUPFAM" id="SSF50447">
    <property type="entry name" value="Translation proteins"/>
    <property type="match status" value="1"/>
</dbReference>
<dbReference type="NCBIfam" id="TIGR03625">
    <property type="entry name" value="L3_bact"/>
    <property type="match status" value="1"/>
</dbReference>
<dbReference type="GO" id="GO:0005840">
    <property type="term" value="C:ribosome"/>
    <property type="evidence" value="ECO:0007669"/>
    <property type="project" value="UniProtKB-UniRule"/>
</dbReference>
<keyword evidence="5 8" id="KW-0689">Ribosomal protein</keyword>
<keyword evidence="3 9" id="KW-0699">rRNA-binding</keyword>
<dbReference type="Gene3D" id="3.30.160.810">
    <property type="match status" value="1"/>
</dbReference>
<evidence type="ECO:0000256" key="2">
    <source>
        <dbReference type="ARBA" id="ARBA00022481"/>
    </source>
</evidence>
<dbReference type="InterPro" id="IPR019927">
    <property type="entry name" value="Ribosomal_uL3_bac/org-type"/>
</dbReference>
<evidence type="ECO:0000313" key="11">
    <source>
        <dbReference type="Proteomes" id="UP000325004"/>
    </source>
</evidence>
<keyword evidence="6 8" id="KW-0687">Ribonucleoprotein</keyword>
<keyword evidence="4 9" id="KW-0694">RNA-binding</keyword>
<comment type="subunit">
    <text evidence="9">Part of the 50S ribosomal subunit. Forms a cluster with proteins L14 and L19.</text>
</comment>
<dbReference type="GO" id="GO:1990904">
    <property type="term" value="C:ribonucleoprotein complex"/>
    <property type="evidence" value="ECO:0007669"/>
    <property type="project" value="UniProtKB-KW"/>
</dbReference>
<dbReference type="Gene3D" id="2.40.30.10">
    <property type="entry name" value="Translation factors"/>
    <property type="match status" value="1"/>
</dbReference>
<comment type="similarity">
    <text evidence="1 8">Belongs to the universal ribosomal protein uL3 family.</text>
</comment>